<accession>X1DBG7</accession>
<comment type="caution">
    <text evidence="2">The sequence shown here is derived from an EMBL/GenBank/DDBJ whole genome shotgun (WGS) entry which is preliminary data.</text>
</comment>
<evidence type="ECO:0000259" key="1">
    <source>
        <dbReference type="Pfam" id="PF00586"/>
    </source>
</evidence>
<reference evidence="2" key="1">
    <citation type="journal article" date="2014" name="Front. Microbiol.">
        <title>High frequency of phylogenetically diverse reductive dehalogenase-homologous genes in deep subseafloor sedimentary metagenomes.</title>
        <authorList>
            <person name="Kawai M."/>
            <person name="Futagami T."/>
            <person name="Toyoda A."/>
            <person name="Takaki Y."/>
            <person name="Nishi S."/>
            <person name="Hori S."/>
            <person name="Arai W."/>
            <person name="Tsubouchi T."/>
            <person name="Morono Y."/>
            <person name="Uchiyama I."/>
            <person name="Ito T."/>
            <person name="Fujiyama A."/>
            <person name="Inagaki F."/>
            <person name="Takami H."/>
        </authorList>
    </citation>
    <scope>NUCLEOTIDE SEQUENCE</scope>
    <source>
        <strain evidence="2">Expedition CK06-06</strain>
    </source>
</reference>
<dbReference type="PANTHER" id="PTHR30303:SF4">
    <property type="entry name" value="HYDROGENASE EXPRESSION_FORMATION PROTEIN HYPE"/>
    <property type="match status" value="1"/>
</dbReference>
<dbReference type="SUPFAM" id="SSF55326">
    <property type="entry name" value="PurM N-terminal domain-like"/>
    <property type="match status" value="1"/>
</dbReference>
<gene>
    <name evidence="2" type="ORF">S01H4_38729</name>
</gene>
<dbReference type="AlphaFoldDB" id="X1DBG7"/>
<evidence type="ECO:0000313" key="2">
    <source>
        <dbReference type="EMBL" id="GAG93781.1"/>
    </source>
</evidence>
<dbReference type="Gene3D" id="3.30.1330.10">
    <property type="entry name" value="PurM-like, N-terminal domain"/>
    <property type="match status" value="1"/>
</dbReference>
<organism evidence="2">
    <name type="scientific">marine sediment metagenome</name>
    <dbReference type="NCBI Taxonomy" id="412755"/>
    <lineage>
        <taxon>unclassified sequences</taxon>
        <taxon>metagenomes</taxon>
        <taxon>ecological metagenomes</taxon>
    </lineage>
</organism>
<dbReference type="EMBL" id="BART01020908">
    <property type="protein sequence ID" value="GAG93781.1"/>
    <property type="molecule type" value="Genomic_DNA"/>
</dbReference>
<name>X1DBG7_9ZZZZ</name>
<dbReference type="InterPro" id="IPR016188">
    <property type="entry name" value="PurM-like_N"/>
</dbReference>
<dbReference type="GO" id="GO:0051604">
    <property type="term" value="P:protein maturation"/>
    <property type="evidence" value="ECO:0007669"/>
    <property type="project" value="TreeGrafter"/>
</dbReference>
<protein>
    <recommendedName>
        <fullName evidence="1">PurM-like N-terminal domain-containing protein</fullName>
    </recommendedName>
</protein>
<proteinExistence type="predicted"/>
<dbReference type="PANTHER" id="PTHR30303">
    <property type="entry name" value="HYDROGENASE ISOENZYMES FORMATION PROTEIN HYPE"/>
    <property type="match status" value="1"/>
</dbReference>
<sequence length="186" mass="19908">MNENRDKLEQGKLTPSILTKLLKSTSRKAPEIIVGADAGEDAAVVYGAEKLIITADPITFTEENIGFYTVAVNCNDIVAMGGKPVYLTTTILLPPGTTQNRLETVFKEIKIASRGAGLLWVGGHTEVTSAVNRIVVSAQAIGFLLKNPTTTAGAKPGEALVMTKWAGLEATTLIARERQEETQKLL</sequence>
<dbReference type="InterPro" id="IPR011854">
    <property type="entry name" value="HypE"/>
</dbReference>
<feature type="non-terminal residue" evidence="2">
    <location>
        <position position="186"/>
    </location>
</feature>
<dbReference type="Pfam" id="PF00586">
    <property type="entry name" value="AIRS"/>
    <property type="match status" value="1"/>
</dbReference>
<feature type="domain" description="PurM-like N-terminal" evidence="1">
    <location>
        <begin position="39"/>
        <end position="143"/>
    </location>
</feature>
<dbReference type="InterPro" id="IPR036921">
    <property type="entry name" value="PurM-like_N_sf"/>
</dbReference>